<evidence type="ECO:0008006" key="5">
    <source>
        <dbReference type="Google" id="ProtNLM"/>
    </source>
</evidence>
<dbReference type="Pfam" id="PF04127">
    <property type="entry name" value="DFP"/>
    <property type="match status" value="1"/>
</dbReference>
<evidence type="ECO:0000313" key="4">
    <source>
        <dbReference type="Proteomes" id="UP000248161"/>
    </source>
</evidence>
<evidence type="ECO:0000259" key="2">
    <source>
        <dbReference type="Pfam" id="PF04127"/>
    </source>
</evidence>
<proteinExistence type="predicted"/>
<feature type="domain" description="DNA/pantothenate metabolism flavoprotein C-terminal" evidence="2">
    <location>
        <begin position="274"/>
        <end position="444"/>
    </location>
</feature>
<dbReference type="Gene3D" id="3.40.50.1950">
    <property type="entry name" value="Flavin prenyltransferase-like"/>
    <property type="match status" value="1"/>
</dbReference>
<dbReference type="PANTHER" id="PTHR14359:SF6">
    <property type="entry name" value="PHOSPHOPANTOTHENOYLCYSTEINE DECARBOXYLASE"/>
    <property type="match status" value="1"/>
</dbReference>
<comment type="caution">
    <text evidence="3">The sequence shown here is derived from an EMBL/GenBank/DDBJ whole genome shotgun (WGS) entry which is preliminary data.</text>
</comment>
<evidence type="ECO:0000259" key="1">
    <source>
        <dbReference type="Pfam" id="PF02441"/>
    </source>
</evidence>
<gene>
    <name evidence="3" type="ORF">CXX69_02150</name>
</gene>
<dbReference type="Gene3D" id="3.40.50.10300">
    <property type="entry name" value="CoaB-like"/>
    <property type="match status" value="1"/>
</dbReference>
<reference evidence="3 4" key="1">
    <citation type="journal article" date="2015" name="Nat. Commun.">
        <title>Genomic and transcriptomic evidence for scavenging of diverse organic compounds by widespread deep-sea archaea.</title>
        <authorList>
            <person name="Li M."/>
            <person name="Baker B.J."/>
            <person name="Anantharaman K."/>
            <person name="Jain S."/>
            <person name="Breier J.A."/>
            <person name="Dick G.J."/>
        </authorList>
    </citation>
    <scope>NUCLEOTIDE SEQUENCE [LARGE SCALE GENOMIC DNA]</scope>
    <source>
        <strain evidence="3">Cayman_51_deep</strain>
    </source>
</reference>
<dbReference type="InterPro" id="IPR036551">
    <property type="entry name" value="Flavin_trans-like"/>
</dbReference>
<sequence>MDTTVAIPRGNRITLRIRANIFCDALHEDSSDTTITAIIIKSKAMKRIRWRCNCSIRPRGMIPDSVLQRRLFCLRRTHEAPRVPRDVTKDTGVIPKGTTLQGRNILFAVTGGIAAVESIRLARELRRHGADLTIMMSKEAEKIITPLALSWASGTEVLTDWDHTMVQLDDYDSVLIAPATRNTISKHVHGIMDSPILMALTAARGNGTPILFVPSMHSDLFDDRVTADLLEALDTEGSSVMADEVVEGRRKQPDPVSIVANLCNLVNAQLPNRKVVAITLGANRAPIDAVRAIQNASSGSTGWSIAEHLHRMGHHVICIAGKTSADPGFSLPDVRRGGSPDEMLSVSKTVALGQPKPDVWIHSAAVLDYYTEPLTEKKASGADFWKLTLSPGPKHISELKPLVDGAIRIGFKLESGVSEDVLIQRAKDQIETYEVDAVVANLKEEVHDPKSLRSRIVYPDGTVEDIHDDAGLCQAIESLLHTS</sequence>
<dbReference type="SUPFAM" id="SSF102645">
    <property type="entry name" value="CoaB-like"/>
    <property type="match status" value="1"/>
</dbReference>
<dbReference type="GO" id="GO:0010181">
    <property type="term" value="F:FMN binding"/>
    <property type="evidence" value="ECO:0007669"/>
    <property type="project" value="TreeGrafter"/>
</dbReference>
<dbReference type="AlphaFoldDB" id="A0A2V3HS44"/>
<protein>
    <recommendedName>
        <fullName evidence="5">Bifunctional phosphopantothenoylcysteine decarboxylase/phosphopantothenate--cysteine ligase CoaBC</fullName>
    </recommendedName>
</protein>
<dbReference type="Pfam" id="PF02441">
    <property type="entry name" value="Flavoprotein"/>
    <property type="match status" value="1"/>
</dbReference>
<dbReference type="InterPro" id="IPR007085">
    <property type="entry name" value="DNA/pantothenate-metab_flavo_C"/>
</dbReference>
<name>A0A2V3HS44_9ARCH</name>
<dbReference type="InterPro" id="IPR035929">
    <property type="entry name" value="CoaB-like_sf"/>
</dbReference>
<dbReference type="GO" id="GO:0071513">
    <property type="term" value="C:phosphopantothenoylcysteine decarboxylase complex"/>
    <property type="evidence" value="ECO:0007669"/>
    <property type="project" value="TreeGrafter"/>
</dbReference>
<dbReference type="EMBL" id="PSPG01000004">
    <property type="protein sequence ID" value="PXF21930.1"/>
    <property type="molecule type" value="Genomic_DNA"/>
</dbReference>
<dbReference type="SUPFAM" id="SSF52507">
    <property type="entry name" value="Homo-oligomeric flavin-containing Cys decarboxylases, HFCD"/>
    <property type="match status" value="1"/>
</dbReference>
<organism evidence="3 4">
    <name type="scientific">Candidatus Thalassarchaeum betae</name>
    <dbReference type="NCBI Taxonomy" id="2599289"/>
    <lineage>
        <taxon>Archaea</taxon>
        <taxon>Methanobacteriati</taxon>
        <taxon>Thermoplasmatota</taxon>
        <taxon>Candidatus Poseidoniia</taxon>
        <taxon>Candidatus Poseidoniales</taxon>
        <taxon>Candidatus Thalassarchaeaceae</taxon>
        <taxon>Candidatus Thalassarchaeum</taxon>
    </lineage>
</organism>
<feature type="domain" description="Flavoprotein" evidence="1">
    <location>
        <begin position="104"/>
        <end position="233"/>
    </location>
</feature>
<evidence type="ECO:0000313" key="3">
    <source>
        <dbReference type="EMBL" id="PXF21930.1"/>
    </source>
</evidence>
<accession>A0A2V3HS44</accession>
<dbReference type="InterPro" id="IPR003382">
    <property type="entry name" value="Flavoprotein"/>
</dbReference>
<dbReference type="PANTHER" id="PTHR14359">
    <property type="entry name" value="HOMO-OLIGOMERIC FLAVIN CONTAINING CYS DECARBOXYLASE FAMILY"/>
    <property type="match status" value="1"/>
</dbReference>
<dbReference type="Proteomes" id="UP000248161">
    <property type="component" value="Unassembled WGS sequence"/>
</dbReference>
<dbReference type="GO" id="GO:0004633">
    <property type="term" value="F:phosphopantothenoylcysteine decarboxylase activity"/>
    <property type="evidence" value="ECO:0007669"/>
    <property type="project" value="TreeGrafter"/>
</dbReference>
<dbReference type="GO" id="GO:0015937">
    <property type="term" value="P:coenzyme A biosynthetic process"/>
    <property type="evidence" value="ECO:0007669"/>
    <property type="project" value="TreeGrafter"/>
</dbReference>